<dbReference type="GO" id="GO:0009279">
    <property type="term" value="C:cell outer membrane"/>
    <property type="evidence" value="ECO:0007669"/>
    <property type="project" value="UniProtKB-SubCell"/>
</dbReference>
<dbReference type="InterPro" id="IPR012910">
    <property type="entry name" value="Plug_dom"/>
</dbReference>
<dbReference type="InterPro" id="IPR039426">
    <property type="entry name" value="TonB-dep_rcpt-like"/>
</dbReference>
<dbReference type="Gene3D" id="2.170.130.10">
    <property type="entry name" value="TonB-dependent receptor, plug domain"/>
    <property type="match status" value="1"/>
</dbReference>
<dbReference type="PANTHER" id="PTHR47234:SF3">
    <property type="entry name" value="SECRETIN_TONB SHORT N-TERMINAL DOMAIN-CONTAINING PROTEIN"/>
    <property type="match status" value="1"/>
</dbReference>
<keyword evidence="6 8" id="KW-0472">Membrane</keyword>
<keyword evidence="4 8" id="KW-0812">Transmembrane</keyword>
<evidence type="ECO:0000256" key="2">
    <source>
        <dbReference type="ARBA" id="ARBA00022448"/>
    </source>
</evidence>
<evidence type="ECO:0000256" key="5">
    <source>
        <dbReference type="ARBA" id="ARBA00023077"/>
    </source>
</evidence>
<evidence type="ECO:0000256" key="7">
    <source>
        <dbReference type="ARBA" id="ARBA00023237"/>
    </source>
</evidence>
<dbReference type="RefSeq" id="WP_011962806.1">
    <property type="nucleotide sequence ID" value="NZ_BCNG01000042.1"/>
</dbReference>
<keyword evidence="12" id="KW-0675">Receptor</keyword>
<dbReference type="InterPro" id="IPR036942">
    <property type="entry name" value="Beta-barrel_TonB_sf"/>
</dbReference>
<dbReference type="Gene3D" id="2.60.40.1120">
    <property type="entry name" value="Carboxypeptidase-like, regulatory domain"/>
    <property type="match status" value="1"/>
</dbReference>
<dbReference type="EMBL" id="CP059075">
    <property type="protein sequence ID" value="QRE03268.1"/>
    <property type="molecule type" value="Genomic_DNA"/>
</dbReference>
<evidence type="ECO:0000256" key="9">
    <source>
        <dbReference type="RuleBase" id="RU003357"/>
    </source>
</evidence>
<comment type="subcellular location">
    <subcellularLocation>
        <location evidence="1 8">Cell outer membrane</location>
        <topology evidence="1 8">Multi-pass membrane protein</topology>
    </subcellularLocation>
</comment>
<evidence type="ECO:0000256" key="1">
    <source>
        <dbReference type="ARBA" id="ARBA00004571"/>
    </source>
</evidence>
<evidence type="ECO:0000259" key="11">
    <source>
        <dbReference type="Pfam" id="PF07715"/>
    </source>
</evidence>
<keyword evidence="3 8" id="KW-1134">Transmembrane beta strand</keyword>
<dbReference type="Proteomes" id="UP000596329">
    <property type="component" value="Chromosome"/>
</dbReference>
<name>A0A076NWX9_FLAPS</name>
<evidence type="ECO:0000256" key="8">
    <source>
        <dbReference type="PROSITE-ProRule" id="PRU01360"/>
    </source>
</evidence>
<keyword evidence="7 8" id="KW-0998">Cell outer membrane</keyword>
<dbReference type="PANTHER" id="PTHR47234">
    <property type="match status" value="1"/>
</dbReference>
<dbReference type="InterPro" id="IPR000531">
    <property type="entry name" value="Beta-barrel_TonB"/>
</dbReference>
<dbReference type="Pfam" id="PF00593">
    <property type="entry name" value="TonB_dep_Rec_b-barrel"/>
    <property type="match status" value="1"/>
</dbReference>
<evidence type="ECO:0000259" key="10">
    <source>
        <dbReference type="Pfam" id="PF00593"/>
    </source>
</evidence>
<evidence type="ECO:0000313" key="13">
    <source>
        <dbReference type="Proteomes" id="UP000596329"/>
    </source>
</evidence>
<gene>
    <name evidence="12" type="ORF">H0H26_10210</name>
</gene>
<accession>A0A076NWX9</accession>
<evidence type="ECO:0000256" key="6">
    <source>
        <dbReference type="ARBA" id="ARBA00023136"/>
    </source>
</evidence>
<sequence>MKKHFLLSLLFIGFSFLGYSQKTISGLIIDSNGQPLTGVNILEKGTNNGALTDYSGKFSITIKSNESKLILSYLGFKKSEIKASENATITLEEEGVGLQEVNIQAVGSRNTKRTVIDSPVAIDIINMADVITKTGQIEINALLQYLAPSFNASKQSGSDGADHIDPATLRGLGPDQTLVLINGKRRHQSSLVNLFGSRGRGNTGTDMNAIPAAAIKRIEILRDGASAQYGSDAIAGVINIVLKDNVEEFTGNISYGAYTAKTPYADKITSSGIDGNTVQVSGNYGFKLGEKGFLNATLDFANKKNTNRPANENTYAIYRRQFGDGEAKNGSIFLNGSYSITNKTSIYLFGGSSYRDSDAYAFTRTFDSSRNIPAIYPNGFDPIIGTKIIDHSVSGGLKTKLGNWDLDFNNTFGTNNFKYDIHNTLNASLGVASPTAFDAGGHSLSQNTTGIHFSRNFDKIRNGFNVALGTEYRIENFKITAGEEASYKTYNLSSPGASQGFPGYSPENTVNKSRNNFAAYIDTELDYTENINLAIAIRYEKYNDFGSTFNAKIAQRFKISPSSAFRYSMSTGFRAPSLAQKYYNLKFTDYVSGVGSETLLSSNDSPITKAFGIKQLKEEKAFNASLGYTFKKGKITATVDGYFVNIEDRVVLTGKFNGSGLGLNIDKVQFFANALSTQTTGVDFVLSYDEKINNHSISTSFVGNINKMTIGNVASGSLDSETFFGKREKYFLLASAPESKLGINLNYNYNKKFFTNLRFTRFGQVELIDWLDTVDHYGAKIVSDASINYQFTKNFNITVGANNFLNVYPDIQDTETETGGNFDSVQMGSNGAFGFLRLGVKF</sequence>
<keyword evidence="2 8" id="KW-0813">Transport</keyword>
<dbReference type="SUPFAM" id="SSF49464">
    <property type="entry name" value="Carboxypeptidase regulatory domain-like"/>
    <property type="match status" value="1"/>
</dbReference>
<dbReference type="KEGG" id="fpc:FPSM_01678"/>
<feature type="domain" description="TonB-dependent receptor-like beta-barrel" evidence="10">
    <location>
        <begin position="347"/>
        <end position="803"/>
    </location>
</feature>
<dbReference type="InterPro" id="IPR008969">
    <property type="entry name" value="CarboxyPept-like_regulatory"/>
</dbReference>
<evidence type="ECO:0000256" key="3">
    <source>
        <dbReference type="ARBA" id="ARBA00022452"/>
    </source>
</evidence>
<evidence type="ECO:0000256" key="4">
    <source>
        <dbReference type="ARBA" id="ARBA00022692"/>
    </source>
</evidence>
<dbReference type="AlphaFoldDB" id="A0A076NWX9"/>
<dbReference type="Pfam" id="PF13715">
    <property type="entry name" value="CarbopepD_reg_2"/>
    <property type="match status" value="1"/>
</dbReference>
<evidence type="ECO:0000313" key="12">
    <source>
        <dbReference type="EMBL" id="QRE03268.1"/>
    </source>
</evidence>
<comment type="similarity">
    <text evidence="8 9">Belongs to the TonB-dependent receptor family.</text>
</comment>
<organism evidence="12 13">
    <name type="scientific">Flavobacterium psychrophilum</name>
    <dbReference type="NCBI Taxonomy" id="96345"/>
    <lineage>
        <taxon>Bacteria</taxon>
        <taxon>Pseudomonadati</taxon>
        <taxon>Bacteroidota</taxon>
        <taxon>Flavobacteriia</taxon>
        <taxon>Flavobacteriales</taxon>
        <taxon>Flavobacteriaceae</taxon>
        <taxon>Flavobacterium</taxon>
    </lineage>
</organism>
<keyword evidence="5 9" id="KW-0798">TonB box</keyword>
<dbReference type="SUPFAM" id="SSF56935">
    <property type="entry name" value="Porins"/>
    <property type="match status" value="1"/>
</dbReference>
<reference evidence="12 13" key="1">
    <citation type="submission" date="2020-07" db="EMBL/GenBank/DDBJ databases">
        <title>Genomic characterization of Flavobacterium psychrophilum strains.</title>
        <authorList>
            <person name="Castillo D."/>
            <person name="Jorgensen J."/>
            <person name="Middelboe M."/>
        </authorList>
    </citation>
    <scope>NUCLEOTIDE SEQUENCE [LARGE SCALE GENOMIC DNA]</scope>
    <source>
        <strain evidence="12 13">FPS-R7</strain>
    </source>
</reference>
<protein>
    <submittedName>
        <fullName evidence="12">TonB-dependent receptor</fullName>
    </submittedName>
</protein>
<dbReference type="PROSITE" id="PS52016">
    <property type="entry name" value="TONB_DEPENDENT_REC_3"/>
    <property type="match status" value="1"/>
</dbReference>
<dbReference type="Pfam" id="PF07715">
    <property type="entry name" value="Plug"/>
    <property type="match status" value="1"/>
</dbReference>
<feature type="domain" description="TonB-dependent receptor plug" evidence="11">
    <location>
        <begin position="116"/>
        <end position="237"/>
    </location>
</feature>
<proteinExistence type="inferred from homology"/>
<dbReference type="InterPro" id="IPR037066">
    <property type="entry name" value="Plug_dom_sf"/>
</dbReference>
<dbReference type="OMA" id="FYRSRNH"/>
<dbReference type="Gene3D" id="2.40.170.20">
    <property type="entry name" value="TonB-dependent receptor, beta-barrel domain"/>
    <property type="match status" value="1"/>
</dbReference>